<dbReference type="InterPro" id="IPR001179">
    <property type="entry name" value="PPIase_FKBP_dom"/>
</dbReference>
<dbReference type="Proteomes" id="UP001596111">
    <property type="component" value="Unassembled WGS sequence"/>
</dbReference>
<sequence length="251" mass="27113">MVHLHGGLLGVLLLLGGAVHAQSQLSAPTASAATAAPAVTAKPDKEKLSYAIGYQIGSQFADGKPDVDIPTLLRAIQDAYAKRHPSVSMQDMHLQLQRLDQQMHADALAEFKRIATANARKSAAYMARNRQRPGVVQLPSGIQYSVLSQGTSTVSPTVTSMVTVNYRGMLIDGTEFDSTWAHGAPVSFPVNGVIRGWQDVIPRMHIGDRWKVVIPPQLAYGEEGMLPRIGPNEALVFEIELLDIKSASDKP</sequence>
<evidence type="ECO:0000256" key="2">
    <source>
        <dbReference type="ARBA" id="ARBA00006577"/>
    </source>
</evidence>
<dbReference type="Gene3D" id="1.10.287.460">
    <property type="entry name" value="Peptidyl-prolyl cis-trans isomerase, FKBP-type, N-terminal domain"/>
    <property type="match status" value="1"/>
</dbReference>
<evidence type="ECO:0000256" key="6">
    <source>
        <dbReference type="RuleBase" id="RU003915"/>
    </source>
</evidence>
<name>A0ABW0SWN1_9GAMM</name>
<dbReference type="Pfam" id="PF01346">
    <property type="entry name" value="FKBP_N"/>
    <property type="match status" value="1"/>
</dbReference>
<dbReference type="InterPro" id="IPR046357">
    <property type="entry name" value="PPIase_dom_sf"/>
</dbReference>
<evidence type="ECO:0000259" key="8">
    <source>
        <dbReference type="PROSITE" id="PS50059"/>
    </source>
</evidence>
<dbReference type="PANTHER" id="PTHR43811">
    <property type="entry name" value="FKBP-TYPE PEPTIDYL-PROLYL CIS-TRANS ISOMERASE FKPA"/>
    <property type="match status" value="1"/>
</dbReference>
<dbReference type="Pfam" id="PF00254">
    <property type="entry name" value="FKBP_C"/>
    <property type="match status" value="1"/>
</dbReference>
<comment type="catalytic activity">
    <reaction evidence="1 5 6">
        <text>[protein]-peptidylproline (omega=180) = [protein]-peptidylproline (omega=0)</text>
        <dbReference type="Rhea" id="RHEA:16237"/>
        <dbReference type="Rhea" id="RHEA-COMP:10747"/>
        <dbReference type="Rhea" id="RHEA-COMP:10748"/>
        <dbReference type="ChEBI" id="CHEBI:83833"/>
        <dbReference type="ChEBI" id="CHEBI:83834"/>
        <dbReference type="EC" id="5.2.1.8"/>
    </reaction>
</comment>
<reference evidence="10" key="1">
    <citation type="journal article" date="2019" name="Int. J. Syst. Evol. Microbiol.">
        <title>The Global Catalogue of Microorganisms (GCM) 10K type strain sequencing project: providing services to taxonomists for standard genome sequencing and annotation.</title>
        <authorList>
            <consortium name="The Broad Institute Genomics Platform"/>
            <consortium name="The Broad Institute Genome Sequencing Center for Infectious Disease"/>
            <person name="Wu L."/>
            <person name="Ma J."/>
        </authorList>
    </citation>
    <scope>NUCLEOTIDE SEQUENCE [LARGE SCALE GENOMIC DNA]</scope>
    <source>
        <strain evidence="10">CGMCC 1.13587</strain>
    </source>
</reference>
<keyword evidence="10" id="KW-1185">Reference proteome</keyword>
<dbReference type="EC" id="5.2.1.8" evidence="6"/>
<feature type="chain" id="PRO_5047029095" description="Peptidyl-prolyl cis-trans isomerase" evidence="7">
    <location>
        <begin position="22"/>
        <end position="251"/>
    </location>
</feature>
<gene>
    <name evidence="9" type="ORF">ACFPPB_06515</name>
</gene>
<evidence type="ECO:0000256" key="3">
    <source>
        <dbReference type="ARBA" id="ARBA00023110"/>
    </source>
</evidence>
<evidence type="ECO:0000256" key="4">
    <source>
        <dbReference type="ARBA" id="ARBA00023235"/>
    </source>
</evidence>
<comment type="similarity">
    <text evidence="2 6">Belongs to the FKBP-type PPIase family.</text>
</comment>
<dbReference type="InterPro" id="IPR036944">
    <property type="entry name" value="PPIase_FKBP_N_sf"/>
</dbReference>
<feature type="domain" description="PPIase FKBP-type" evidence="8">
    <location>
        <begin position="159"/>
        <end position="245"/>
    </location>
</feature>
<dbReference type="PANTHER" id="PTHR43811:SF19">
    <property type="entry name" value="39 KDA FK506-BINDING NUCLEAR PROTEIN"/>
    <property type="match status" value="1"/>
</dbReference>
<evidence type="ECO:0000256" key="1">
    <source>
        <dbReference type="ARBA" id="ARBA00000971"/>
    </source>
</evidence>
<organism evidence="9 10">
    <name type="scientific">Rhodanobacter terrae</name>
    <dbReference type="NCBI Taxonomy" id="418647"/>
    <lineage>
        <taxon>Bacteria</taxon>
        <taxon>Pseudomonadati</taxon>
        <taxon>Pseudomonadota</taxon>
        <taxon>Gammaproteobacteria</taxon>
        <taxon>Lysobacterales</taxon>
        <taxon>Rhodanobacteraceae</taxon>
        <taxon>Rhodanobacter</taxon>
    </lineage>
</organism>
<feature type="signal peptide" evidence="7">
    <location>
        <begin position="1"/>
        <end position="21"/>
    </location>
</feature>
<evidence type="ECO:0000313" key="9">
    <source>
        <dbReference type="EMBL" id="MFC5580761.1"/>
    </source>
</evidence>
<dbReference type="Gene3D" id="3.10.50.40">
    <property type="match status" value="1"/>
</dbReference>
<comment type="caution">
    <text evidence="9">The sequence shown here is derived from an EMBL/GenBank/DDBJ whole genome shotgun (WGS) entry which is preliminary data.</text>
</comment>
<dbReference type="InterPro" id="IPR000774">
    <property type="entry name" value="PPIase_FKBP_N"/>
</dbReference>
<keyword evidence="4 5" id="KW-0413">Isomerase</keyword>
<evidence type="ECO:0000256" key="5">
    <source>
        <dbReference type="PROSITE-ProRule" id="PRU00277"/>
    </source>
</evidence>
<proteinExistence type="inferred from homology"/>
<dbReference type="GO" id="GO:0003755">
    <property type="term" value="F:peptidyl-prolyl cis-trans isomerase activity"/>
    <property type="evidence" value="ECO:0007669"/>
    <property type="project" value="UniProtKB-EC"/>
</dbReference>
<dbReference type="SUPFAM" id="SSF54534">
    <property type="entry name" value="FKBP-like"/>
    <property type="match status" value="1"/>
</dbReference>
<keyword evidence="7" id="KW-0732">Signal</keyword>
<keyword evidence="3 5" id="KW-0697">Rotamase</keyword>
<dbReference type="EMBL" id="JBHSNG010000005">
    <property type="protein sequence ID" value="MFC5580761.1"/>
    <property type="molecule type" value="Genomic_DNA"/>
</dbReference>
<dbReference type="RefSeq" id="WP_377325555.1">
    <property type="nucleotide sequence ID" value="NZ_JBHSNG010000005.1"/>
</dbReference>
<dbReference type="PROSITE" id="PS50059">
    <property type="entry name" value="FKBP_PPIASE"/>
    <property type="match status" value="1"/>
</dbReference>
<protein>
    <recommendedName>
        <fullName evidence="6">Peptidyl-prolyl cis-trans isomerase</fullName>
        <ecNumber evidence="6">5.2.1.8</ecNumber>
    </recommendedName>
</protein>
<evidence type="ECO:0000256" key="7">
    <source>
        <dbReference type="SAM" id="SignalP"/>
    </source>
</evidence>
<accession>A0ABW0SWN1</accession>
<evidence type="ECO:0000313" key="10">
    <source>
        <dbReference type="Proteomes" id="UP001596111"/>
    </source>
</evidence>